<dbReference type="GO" id="GO:0005829">
    <property type="term" value="C:cytosol"/>
    <property type="evidence" value="ECO:0007669"/>
    <property type="project" value="TreeGrafter"/>
</dbReference>
<reference evidence="5 6" key="1">
    <citation type="submission" date="2016-10" db="EMBL/GenBank/DDBJ databases">
        <authorList>
            <person name="de Groot N.N."/>
        </authorList>
    </citation>
    <scope>NUCLEOTIDE SEQUENCE [LARGE SCALE GENOMIC DNA]</scope>
    <source>
        <strain evidence="5 6">DSM 15019</strain>
    </source>
</reference>
<dbReference type="PANTHER" id="PTHR30137">
    <property type="entry name" value="LUCIFERASE-LIKE MONOOXYGENASE"/>
    <property type="match status" value="1"/>
</dbReference>
<feature type="region of interest" description="Disordered" evidence="3">
    <location>
        <begin position="346"/>
        <end position="408"/>
    </location>
</feature>
<evidence type="ECO:0000259" key="4">
    <source>
        <dbReference type="Pfam" id="PF00296"/>
    </source>
</evidence>
<dbReference type="EMBL" id="LT629770">
    <property type="protein sequence ID" value="SDT06846.1"/>
    <property type="molecule type" value="Genomic_DNA"/>
</dbReference>
<dbReference type="eggNOG" id="COG2141">
    <property type="taxonomic scope" value="Bacteria"/>
</dbReference>
<protein>
    <submittedName>
        <fullName evidence="5">Putative luciferase-like monooxygenase, FMN-dependent, CE1758 family</fullName>
    </submittedName>
</protein>
<keyword evidence="1" id="KW-0560">Oxidoreductase</keyword>
<dbReference type="SUPFAM" id="SSF51679">
    <property type="entry name" value="Bacterial luciferase-like"/>
    <property type="match status" value="1"/>
</dbReference>
<dbReference type="GeneID" id="36299637"/>
<dbReference type="GO" id="GO:0016705">
    <property type="term" value="F:oxidoreductase activity, acting on paired donors, with incorporation or reduction of molecular oxygen"/>
    <property type="evidence" value="ECO:0007669"/>
    <property type="project" value="InterPro"/>
</dbReference>
<evidence type="ECO:0000313" key="5">
    <source>
        <dbReference type="EMBL" id="SDT06846.1"/>
    </source>
</evidence>
<dbReference type="InterPro" id="IPR036661">
    <property type="entry name" value="Luciferase-like_sf"/>
</dbReference>
<dbReference type="RefSeq" id="WP_025103205.1">
    <property type="nucleotide sequence ID" value="NZ_CP064873.1"/>
</dbReference>
<dbReference type="NCBIfam" id="TIGR04036">
    <property type="entry name" value="LLM_CE1758_fam"/>
    <property type="match status" value="1"/>
</dbReference>
<evidence type="ECO:0000256" key="1">
    <source>
        <dbReference type="ARBA" id="ARBA00023002"/>
    </source>
</evidence>
<evidence type="ECO:0000256" key="2">
    <source>
        <dbReference type="ARBA" id="ARBA00023033"/>
    </source>
</evidence>
<dbReference type="Pfam" id="PF00296">
    <property type="entry name" value="Bac_luciferase"/>
    <property type="match status" value="1"/>
</dbReference>
<accession>A0A1H1XDW9</accession>
<dbReference type="InterPro" id="IPR011251">
    <property type="entry name" value="Luciferase-like_dom"/>
</dbReference>
<organism evidence="5 6">
    <name type="scientific">Microbacterium paraoxydans</name>
    <dbReference type="NCBI Taxonomy" id="199592"/>
    <lineage>
        <taxon>Bacteria</taxon>
        <taxon>Bacillati</taxon>
        <taxon>Actinomycetota</taxon>
        <taxon>Actinomycetes</taxon>
        <taxon>Micrococcales</taxon>
        <taxon>Microbacteriaceae</taxon>
        <taxon>Microbacterium</taxon>
    </lineage>
</organism>
<keyword evidence="2 5" id="KW-0503">Monooxygenase</keyword>
<dbReference type="AlphaFoldDB" id="A0A1H1XDW9"/>
<gene>
    <name evidence="5" type="ORF">SAMN04489809_3430</name>
</gene>
<evidence type="ECO:0000313" key="6">
    <source>
        <dbReference type="Proteomes" id="UP000182126"/>
    </source>
</evidence>
<proteinExistence type="predicted"/>
<dbReference type="InterPro" id="IPR050766">
    <property type="entry name" value="Bact_Lucif_Oxidored"/>
</dbReference>
<dbReference type="GO" id="GO:0004497">
    <property type="term" value="F:monooxygenase activity"/>
    <property type="evidence" value="ECO:0007669"/>
    <property type="project" value="UniProtKB-KW"/>
</dbReference>
<evidence type="ECO:0000256" key="3">
    <source>
        <dbReference type="SAM" id="MobiDB-lite"/>
    </source>
</evidence>
<feature type="domain" description="Luciferase-like" evidence="4">
    <location>
        <begin position="10"/>
        <end position="304"/>
    </location>
</feature>
<dbReference type="PANTHER" id="PTHR30137:SF8">
    <property type="entry name" value="BLR5498 PROTEIN"/>
    <property type="match status" value="1"/>
</dbReference>
<dbReference type="InterPro" id="IPR023934">
    <property type="entry name" value="LLM_FMN-dep_put"/>
</dbReference>
<dbReference type="Gene3D" id="3.20.20.30">
    <property type="entry name" value="Luciferase-like domain"/>
    <property type="match status" value="1"/>
</dbReference>
<dbReference type="Proteomes" id="UP000182126">
    <property type="component" value="Chromosome I"/>
</dbReference>
<sequence length="408" mass="45184">MSEQSGAQAMQFGIMSVSDITRDPTTGVTPSEQERIKATLAIATHAEEVGLDVFAIGEHHNPPFWSSSPTTFLAALAAQTERLIVSTSTTLITTNDPVRIAEEYAMLQHVSDGRMDLMLGRGNTGPVYPWFGQDIRQGLPLAIENYALLHKLWREDVVDWEGKFRTPLQGFTSTPRPLDGIAPFVWHGSIRTPEIAEQAAYYGDGFFANNIFWPKEHYQRLIELYRQRFEHYGHGTREQAIVGLGGQVFMAAKSQDAVNQFRPYFDNAPVYGHGPSMEDFTEMTPLTVGSPQQVIDRYAAMREHYGDYQRQLFLIDHAGLPLKTVLEQLDILGSEVVPVLRKELAKDRPSTVPDAPTHAARVQATYGDGPTRQARPGANRGDNLTGDSPYQDTPAPAGAAFGLGRKEA</sequence>
<name>A0A1H1XDW9_9MICO</name>